<gene>
    <name evidence="1" type="ORF">F5148DRAFT_1172145</name>
</gene>
<sequence>MRISVFVIFCLAVGIAPSLALPSGQGDPGPNSLGLETSPTSPSDSTTIEQQRALLLKKDKNNLKMMRRRRKSLNPDANRVPRWGESY</sequence>
<comment type="caution">
    <text evidence="1">The sequence shown here is derived from an EMBL/GenBank/DDBJ whole genome shotgun (WGS) entry which is preliminary data.</text>
</comment>
<evidence type="ECO:0000313" key="1">
    <source>
        <dbReference type="EMBL" id="KAI9511253.1"/>
    </source>
</evidence>
<name>A0ACC0UI73_9AGAM</name>
<dbReference type="EMBL" id="JAGFNK010000024">
    <property type="protein sequence ID" value="KAI9511253.1"/>
    <property type="molecule type" value="Genomic_DNA"/>
</dbReference>
<accession>A0ACC0UI73</accession>
<protein>
    <submittedName>
        <fullName evidence="1">Uncharacterized protein</fullName>
    </submittedName>
</protein>
<organism evidence="1 2">
    <name type="scientific">Russula earlei</name>
    <dbReference type="NCBI Taxonomy" id="71964"/>
    <lineage>
        <taxon>Eukaryota</taxon>
        <taxon>Fungi</taxon>
        <taxon>Dikarya</taxon>
        <taxon>Basidiomycota</taxon>
        <taxon>Agaricomycotina</taxon>
        <taxon>Agaricomycetes</taxon>
        <taxon>Russulales</taxon>
        <taxon>Russulaceae</taxon>
        <taxon>Russula</taxon>
    </lineage>
</organism>
<dbReference type="Proteomes" id="UP001207468">
    <property type="component" value="Unassembled WGS sequence"/>
</dbReference>
<reference evidence="1" key="1">
    <citation type="submission" date="2021-03" db="EMBL/GenBank/DDBJ databases">
        <title>Evolutionary priming and transition to the ectomycorrhizal habit in an iconic lineage of mushroom-forming fungi: is preadaptation a requirement?</title>
        <authorList>
            <consortium name="DOE Joint Genome Institute"/>
            <person name="Looney B.P."/>
            <person name="Miyauchi S."/>
            <person name="Morin E."/>
            <person name="Drula E."/>
            <person name="Courty P.E."/>
            <person name="Chicoki N."/>
            <person name="Fauchery L."/>
            <person name="Kohler A."/>
            <person name="Kuo A."/>
            <person name="LaButti K."/>
            <person name="Pangilinan J."/>
            <person name="Lipzen A."/>
            <person name="Riley R."/>
            <person name="Andreopoulos W."/>
            <person name="He G."/>
            <person name="Johnson J."/>
            <person name="Barry K.W."/>
            <person name="Grigoriev I.V."/>
            <person name="Nagy L."/>
            <person name="Hibbett D."/>
            <person name="Henrissat B."/>
            <person name="Matheny P.B."/>
            <person name="Labbe J."/>
            <person name="Martin A.F."/>
        </authorList>
    </citation>
    <scope>NUCLEOTIDE SEQUENCE</scope>
    <source>
        <strain evidence="1">BPL698</strain>
    </source>
</reference>
<evidence type="ECO:0000313" key="2">
    <source>
        <dbReference type="Proteomes" id="UP001207468"/>
    </source>
</evidence>
<keyword evidence="2" id="KW-1185">Reference proteome</keyword>
<proteinExistence type="predicted"/>